<accession>A0A4V1IMX0</accession>
<evidence type="ECO:0000313" key="1">
    <source>
        <dbReference type="EMBL" id="RDH41611.1"/>
    </source>
</evidence>
<dbReference type="Proteomes" id="UP000257039">
    <property type="component" value="Unassembled WGS sequence"/>
</dbReference>
<dbReference type="EMBL" id="NDXW01000004">
    <property type="protein sequence ID" value="RDH41701.1"/>
    <property type="molecule type" value="Genomic_DNA"/>
</dbReference>
<proteinExistence type="predicted"/>
<reference evidence="2 3" key="1">
    <citation type="submission" date="2017-04" db="EMBL/GenBank/DDBJ databases">
        <title>Draft genome sequence of Zooshikella ganghwensis VG4 isolated from Red Sea sediments.</title>
        <authorList>
            <person name="Rehman Z."/>
            <person name="Alam I."/>
            <person name="Kamau A."/>
            <person name="Bajic V."/>
            <person name="Leiknes T."/>
        </authorList>
    </citation>
    <scope>NUCLEOTIDE SEQUENCE [LARGE SCALE GENOMIC DNA]</scope>
    <source>
        <strain evidence="2 3">VG4</strain>
    </source>
</reference>
<evidence type="ECO:0000313" key="2">
    <source>
        <dbReference type="EMBL" id="RDH41701.1"/>
    </source>
</evidence>
<sequence length="162" mass="19132">MNTNQLRFKVTGGYERAPACLMCGNDKEFVAKAEKVEEGNWYIWVECVCGYDPTRFKKCSRIESDNGKINDRDNISEALVVYCKFVNDQHAWFKDVTKFDEMTNEVFFEKFFSRLQGIYGHYCFLHAKDENLARYEDQWFKTAIEHAKSRVYVNQAKQAEQQ</sequence>
<dbReference type="AlphaFoldDB" id="A0A4V1IMX0"/>
<organism evidence="2 3">
    <name type="scientific">Zooshikella ganghwensis</name>
    <dbReference type="NCBI Taxonomy" id="202772"/>
    <lineage>
        <taxon>Bacteria</taxon>
        <taxon>Pseudomonadati</taxon>
        <taxon>Pseudomonadota</taxon>
        <taxon>Gammaproteobacteria</taxon>
        <taxon>Oceanospirillales</taxon>
        <taxon>Zooshikellaceae</taxon>
        <taxon>Zooshikella</taxon>
    </lineage>
</organism>
<evidence type="ECO:0000313" key="3">
    <source>
        <dbReference type="Proteomes" id="UP000257039"/>
    </source>
</evidence>
<name>A0A4V1IMX0_9GAMM</name>
<dbReference type="RefSeq" id="WP_094789665.1">
    <property type="nucleotide sequence ID" value="NZ_NDXW01000004.1"/>
</dbReference>
<gene>
    <name evidence="2" type="ORF">B9G39_26955</name>
    <name evidence="1" type="ORF">B9G39_27500</name>
</gene>
<comment type="caution">
    <text evidence="2">The sequence shown here is derived from an EMBL/GenBank/DDBJ whole genome shotgun (WGS) entry which is preliminary data.</text>
</comment>
<keyword evidence="3" id="KW-1185">Reference proteome</keyword>
<protein>
    <submittedName>
        <fullName evidence="2">Uncharacterized protein</fullName>
    </submittedName>
</protein>
<dbReference type="EMBL" id="NDXW01000006">
    <property type="protein sequence ID" value="RDH41611.1"/>
    <property type="molecule type" value="Genomic_DNA"/>
</dbReference>